<feature type="transmembrane region" description="Helical" evidence="1">
    <location>
        <begin position="55"/>
        <end position="73"/>
    </location>
</feature>
<accession>A0A1M5FNC3</accession>
<keyword evidence="1" id="KW-1133">Transmembrane helix</keyword>
<keyword evidence="3" id="KW-1185">Reference proteome</keyword>
<dbReference type="EMBL" id="FQUC01000012">
    <property type="protein sequence ID" value="SHF92651.1"/>
    <property type="molecule type" value="Genomic_DNA"/>
</dbReference>
<proteinExistence type="predicted"/>
<keyword evidence="1" id="KW-0472">Membrane</keyword>
<dbReference type="Proteomes" id="UP000184480">
    <property type="component" value="Unassembled WGS sequence"/>
</dbReference>
<dbReference type="STRING" id="1346286.SAMN05444362_11246"/>
<evidence type="ECO:0000256" key="1">
    <source>
        <dbReference type="SAM" id="Phobius"/>
    </source>
</evidence>
<evidence type="ECO:0000313" key="3">
    <source>
        <dbReference type="Proteomes" id="UP000184480"/>
    </source>
</evidence>
<name>A0A1M5FNC3_9BACT</name>
<evidence type="ECO:0000313" key="2">
    <source>
        <dbReference type="EMBL" id="SHF92651.1"/>
    </source>
</evidence>
<keyword evidence="1" id="KW-0812">Transmembrane</keyword>
<dbReference type="AlphaFoldDB" id="A0A1M5FNC3"/>
<gene>
    <name evidence="2" type="ORF">SAMN05444362_11246</name>
</gene>
<sequence length="108" mass="12298">MTIFGKRLVKQLTMKTYGTFTLIAILGLLFLSIFANIYEFPEDEAAGNINADGTLVLSVIYFLISLLAVIYGIRNGLRKNFFLAYLIYLIGAFSFLRLVYILIFYFQG</sequence>
<feature type="transmembrane region" description="Helical" evidence="1">
    <location>
        <begin position="12"/>
        <end position="35"/>
    </location>
</feature>
<organism evidence="2 3">
    <name type="scientific">Dysgonomonas macrotermitis</name>
    <dbReference type="NCBI Taxonomy" id="1346286"/>
    <lineage>
        <taxon>Bacteria</taxon>
        <taxon>Pseudomonadati</taxon>
        <taxon>Bacteroidota</taxon>
        <taxon>Bacteroidia</taxon>
        <taxon>Bacteroidales</taxon>
        <taxon>Dysgonomonadaceae</taxon>
        <taxon>Dysgonomonas</taxon>
    </lineage>
</organism>
<feature type="transmembrane region" description="Helical" evidence="1">
    <location>
        <begin position="85"/>
        <end position="106"/>
    </location>
</feature>
<reference evidence="3" key="1">
    <citation type="submission" date="2016-11" db="EMBL/GenBank/DDBJ databases">
        <authorList>
            <person name="Varghese N."/>
            <person name="Submissions S."/>
        </authorList>
    </citation>
    <scope>NUCLEOTIDE SEQUENCE [LARGE SCALE GENOMIC DNA]</scope>
    <source>
        <strain evidence="3">DSM 27370</strain>
    </source>
</reference>
<protein>
    <submittedName>
        <fullName evidence="2">Uncharacterized protein</fullName>
    </submittedName>
</protein>
<dbReference type="RefSeq" id="WP_073357325.1">
    <property type="nucleotide sequence ID" value="NZ_BBXL01000011.1"/>
</dbReference>